<keyword evidence="2" id="KW-0032">Aminotransferase</keyword>
<keyword evidence="3" id="KW-1185">Reference proteome</keyword>
<dbReference type="SUPFAM" id="SSF56322">
    <property type="entry name" value="ADC synthase"/>
    <property type="match status" value="1"/>
</dbReference>
<accession>A0ABW6DDQ4</accession>
<dbReference type="PANTHER" id="PTHR11236:SF50">
    <property type="entry name" value="AMINODEOXYCHORISMATE SYNTHASE COMPONENT 1"/>
    <property type="match status" value="1"/>
</dbReference>
<dbReference type="Proteomes" id="UP001598138">
    <property type="component" value="Unassembled WGS sequence"/>
</dbReference>
<evidence type="ECO:0000313" key="2">
    <source>
        <dbReference type="EMBL" id="MFD3393943.1"/>
    </source>
</evidence>
<dbReference type="RefSeq" id="WP_377982820.1">
    <property type="nucleotide sequence ID" value="NZ_JBBKXZ010000001.1"/>
</dbReference>
<evidence type="ECO:0000259" key="1">
    <source>
        <dbReference type="Pfam" id="PF00425"/>
    </source>
</evidence>
<dbReference type="NCBIfam" id="NF005486">
    <property type="entry name" value="PRK07093.1"/>
    <property type="match status" value="1"/>
</dbReference>
<protein>
    <submittedName>
        <fullName evidence="2">Aminodeoxychorismate synthase component I</fullName>
        <ecNumber evidence="2">2.6.1.85</ecNumber>
    </submittedName>
</protein>
<proteinExistence type="predicted"/>
<comment type="caution">
    <text evidence="2">The sequence shown here is derived from an EMBL/GenBank/DDBJ whole genome shotgun (WGS) entry which is preliminary data.</text>
</comment>
<dbReference type="InterPro" id="IPR015890">
    <property type="entry name" value="Chorismate_C"/>
</dbReference>
<dbReference type="GO" id="GO:0046820">
    <property type="term" value="F:4-amino-4-deoxychorismate synthase activity"/>
    <property type="evidence" value="ECO:0007669"/>
    <property type="project" value="UniProtKB-EC"/>
</dbReference>
<organism evidence="2 3">
    <name type="scientific">Aquirufa avitistagni</name>
    <dbReference type="NCBI Taxonomy" id="3104728"/>
    <lineage>
        <taxon>Bacteria</taxon>
        <taxon>Pseudomonadati</taxon>
        <taxon>Bacteroidota</taxon>
        <taxon>Cytophagia</taxon>
        <taxon>Cytophagales</taxon>
        <taxon>Flectobacillaceae</taxon>
        <taxon>Aquirufa</taxon>
    </lineage>
</organism>
<sequence length="324" mass="36544">MFPSIPLVPFAEVSEQMDTWGMLGIPFQFFISYDGTQAWAGSKQDAEKLGIQIQIRQKPSGSGQHVHFVKSPISLETYRHKFEYVQQELKKGNSFLVNLTAETPIQVNVPLQIIFDKAHAAYKMKCAEQFIVFSPECFIQIKDHKIYSYPMKGTSSVRLNPSKDTLMADQKEQAEHATIVDLIRNDLSRVAFPIQVDSYKYTEQVKTNEGDLWQMSSQISGFLLPELQGKIGSILRELLPAGSITGAPKASTMQIIAEAEQYDRGFYTGIMGEFDGQNIDSGVMIRFIEHKSGQLIFKSGGGITVFSELEKEYNELIQKVYLPF</sequence>
<dbReference type="EC" id="2.6.1.85" evidence="2"/>
<dbReference type="Gene3D" id="3.60.120.10">
    <property type="entry name" value="Anthranilate synthase"/>
    <property type="match status" value="1"/>
</dbReference>
<dbReference type="Pfam" id="PF00425">
    <property type="entry name" value="Chorismate_bind"/>
    <property type="match status" value="1"/>
</dbReference>
<gene>
    <name evidence="2" type="ORF">U0R10_04860</name>
</gene>
<keyword evidence="2" id="KW-0808">Transferase</keyword>
<dbReference type="EMBL" id="JBBKXZ010000001">
    <property type="protein sequence ID" value="MFD3393943.1"/>
    <property type="molecule type" value="Genomic_DNA"/>
</dbReference>
<evidence type="ECO:0000313" key="3">
    <source>
        <dbReference type="Proteomes" id="UP001598138"/>
    </source>
</evidence>
<dbReference type="InterPro" id="IPR019999">
    <property type="entry name" value="Anth_synth_I-like"/>
</dbReference>
<feature type="domain" description="Chorismate-utilising enzyme C-terminal" evidence="1">
    <location>
        <begin position="76"/>
        <end position="319"/>
    </location>
</feature>
<dbReference type="PANTHER" id="PTHR11236">
    <property type="entry name" value="AMINOBENZOATE/ANTHRANILATE SYNTHASE"/>
    <property type="match status" value="1"/>
</dbReference>
<dbReference type="PRINTS" id="PR00095">
    <property type="entry name" value="ANTSNTHASEI"/>
</dbReference>
<name>A0ABW6DDQ4_9BACT</name>
<reference evidence="2 3" key="1">
    <citation type="submission" date="2024-03" db="EMBL/GenBank/DDBJ databases">
        <title>Aquirufa genome sequencing.</title>
        <authorList>
            <person name="Pitt A."/>
            <person name="Hahn M.W."/>
        </authorList>
    </citation>
    <scope>NUCLEOTIDE SEQUENCE [LARGE SCALE GENOMIC DNA]</scope>
    <source>
        <strain evidence="2 3">OSTEICH-129V</strain>
    </source>
</reference>
<dbReference type="InterPro" id="IPR005801">
    <property type="entry name" value="ADC_synthase"/>
</dbReference>